<accession>A0A819S131</accession>
<reference evidence="4" key="1">
    <citation type="submission" date="2021-02" db="EMBL/GenBank/DDBJ databases">
        <authorList>
            <person name="Nowell W R."/>
        </authorList>
    </citation>
    <scope>NUCLEOTIDE SEQUENCE</scope>
</reference>
<dbReference type="SUPFAM" id="SSF53098">
    <property type="entry name" value="Ribonuclease H-like"/>
    <property type="match status" value="1"/>
</dbReference>
<dbReference type="GO" id="GO:0046983">
    <property type="term" value="F:protein dimerization activity"/>
    <property type="evidence" value="ECO:0007669"/>
    <property type="project" value="InterPro"/>
</dbReference>
<feature type="compositionally biased region" description="Polar residues" evidence="1">
    <location>
        <begin position="30"/>
        <end position="41"/>
    </location>
</feature>
<dbReference type="PANTHER" id="PTHR45749">
    <property type="match status" value="1"/>
</dbReference>
<dbReference type="Pfam" id="PF05699">
    <property type="entry name" value="Dimer_Tnp_hAT"/>
    <property type="match status" value="1"/>
</dbReference>
<proteinExistence type="predicted"/>
<dbReference type="EMBL" id="CAJOBE010008231">
    <property type="protein sequence ID" value="CAF4056710.1"/>
    <property type="molecule type" value="Genomic_DNA"/>
</dbReference>
<dbReference type="InterPro" id="IPR012337">
    <property type="entry name" value="RNaseH-like_sf"/>
</dbReference>
<sequence>MKSNSSKQKTILSFFSSSATKKQKIDDQIPNPSSTSAATQTVLSETSNLLSTVGSSGSADADSIPTYDHFVLKSSSPKISSLSSTSLTPIITSSLSINTSLPDPSLQLVSSSIPSSPLPIDNHCSIADQLSQPVSPSISLTSSTSPSLLPIDSCRSSTDPLSQPVSPSSPLSFLASLDISRSSADPPTQPMLPSYKINNENRSFRNQWIANRPAAHLTAVSNYNEFVIRDKSKLTVINVADHGRVEQIRRNRERLIKIASAILLCERQMIPLRGHLEHAESSCQTDLVVKSIFNDSTSNATCLSPFIQNELLHLMGHQIRCRISEKLKNKSYALLAAESRDVAGHQQMSVVLRVIDDEKTKSTNYFIQEFLLGLIALHSLDTRSLANAIVEILKKYNIDLNLLIALCFDGASIMGGKNAGVQAILREKFMPKASYIHCHVHRLNLVIVDVCVSISYVSEFYSVIKKIHNYFTASSVTNERFRDAQNQLKLFHTNLKLWAHIRWDSRWTSIDAILKNYQVIILAFDDLIKDGGDRAVDTLDYGKAQQLILSIIEELTLSQDEKSFEQLFQTIAIFCQQNSINLNDRPRQHRKRAVSIRFKDSFIISTVGQRDDSLNEQYYKTHIYYQLIDNILVELKDRFSSKNLHILSSVSSLCPDSDTFLHFDSLKPFADHLNFDRGVLSNELVVVKPMLQKKSLATIIGLYQELYSFRQAFPTLVALIESAITIPVSSTTCERTFSKMKLIKTTVRNTMSDDRLSDLCLLAVERDIDVNFEELIDKFSDIHKNSRIMLK</sequence>
<dbReference type="Pfam" id="PF14291">
    <property type="entry name" value="DUF4371"/>
    <property type="match status" value="1"/>
</dbReference>
<dbReference type="InterPro" id="IPR025398">
    <property type="entry name" value="DUF4371"/>
</dbReference>
<feature type="domain" description="DUF4371" evidence="3">
    <location>
        <begin position="282"/>
        <end position="418"/>
    </location>
</feature>
<name>A0A819S131_9BILA</name>
<comment type="caution">
    <text evidence="4">The sequence shown here is derived from an EMBL/GenBank/DDBJ whole genome shotgun (WGS) entry which is preliminary data.</text>
</comment>
<evidence type="ECO:0000259" key="2">
    <source>
        <dbReference type="Pfam" id="PF05699"/>
    </source>
</evidence>
<feature type="domain" description="HAT C-terminal dimerisation" evidence="2">
    <location>
        <begin position="710"/>
        <end position="767"/>
    </location>
</feature>
<organism evidence="4 5">
    <name type="scientific">Rotaria sordida</name>
    <dbReference type="NCBI Taxonomy" id="392033"/>
    <lineage>
        <taxon>Eukaryota</taxon>
        <taxon>Metazoa</taxon>
        <taxon>Spiralia</taxon>
        <taxon>Gnathifera</taxon>
        <taxon>Rotifera</taxon>
        <taxon>Eurotatoria</taxon>
        <taxon>Bdelloidea</taxon>
        <taxon>Philodinida</taxon>
        <taxon>Philodinidae</taxon>
        <taxon>Rotaria</taxon>
    </lineage>
</organism>
<dbReference type="PANTHER" id="PTHR45749:SF37">
    <property type="entry name" value="OS05G0311600 PROTEIN"/>
    <property type="match status" value="1"/>
</dbReference>
<dbReference type="InterPro" id="IPR008906">
    <property type="entry name" value="HATC_C_dom"/>
</dbReference>
<gene>
    <name evidence="4" type="ORF">FNK824_LOCUS29021</name>
</gene>
<evidence type="ECO:0000313" key="5">
    <source>
        <dbReference type="Proteomes" id="UP000663874"/>
    </source>
</evidence>
<evidence type="ECO:0000259" key="3">
    <source>
        <dbReference type="Pfam" id="PF14291"/>
    </source>
</evidence>
<evidence type="ECO:0000256" key="1">
    <source>
        <dbReference type="SAM" id="MobiDB-lite"/>
    </source>
</evidence>
<feature type="region of interest" description="Disordered" evidence="1">
    <location>
        <begin position="18"/>
        <end position="41"/>
    </location>
</feature>
<evidence type="ECO:0008006" key="6">
    <source>
        <dbReference type="Google" id="ProtNLM"/>
    </source>
</evidence>
<protein>
    <recommendedName>
        <fullName evidence="6">HAT C-terminal dimerisation domain-containing protein</fullName>
    </recommendedName>
</protein>
<dbReference type="AlphaFoldDB" id="A0A819S131"/>
<evidence type="ECO:0000313" key="4">
    <source>
        <dbReference type="EMBL" id="CAF4056710.1"/>
    </source>
</evidence>
<dbReference type="Proteomes" id="UP000663874">
    <property type="component" value="Unassembled WGS sequence"/>
</dbReference>